<accession>A0A9W7C5A0</accession>
<comment type="caution">
    <text evidence="10">The sequence shown here is derived from an EMBL/GenBank/DDBJ whole genome shotgun (WGS) entry which is preliminary data.</text>
</comment>
<dbReference type="Proteomes" id="UP001165122">
    <property type="component" value="Unassembled WGS sequence"/>
</dbReference>
<comment type="similarity">
    <text evidence="2">Belongs to the VTI1 family.</text>
</comment>
<dbReference type="GO" id="GO:0015031">
    <property type="term" value="P:protein transport"/>
    <property type="evidence" value="ECO:0007669"/>
    <property type="project" value="UniProtKB-KW"/>
</dbReference>
<gene>
    <name evidence="10" type="ORF">TrLO_g46</name>
</gene>
<evidence type="ECO:0008006" key="12">
    <source>
        <dbReference type="Google" id="ProtNLM"/>
    </source>
</evidence>
<evidence type="ECO:0000256" key="5">
    <source>
        <dbReference type="ARBA" id="ARBA00022927"/>
    </source>
</evidence>
<protein>
    <recommendedName>
        <fullName evidence="12">t-SNARE coiled-coil homology domain-containing protein</fullName>
    </recommendedName>
</protein>
<name>A0A9W7C5A0_9STRA</name>
<evidence type="ECO:0000256" key="3">
    <source>
        <dbReference type="ARBA" id="ARBA00022448"/>
    </source>
</evidence>
<evidence type="ECO:0000256" key="1">
    <source>
        <dbReference type="ARBA" id="ARBA00004211"/>
    </source>
</evidence>
<dbReference type="EMBL" id="BRXW01000044">
    <property type="protein sequence ID" value="GMI02478.1"/>
    <property type="molecule type" value="Genomic_DNA"/>
</dbReference>
<keyword evidence="5" id="KW-0653">Protein transport</keyword>
<keyword evidence="6" id="KW-1133">Transmembrane helix</keyword>
<keyword evidence="11" id="KW-1185">Reference proteome</keyword>
<evidence type="ECO:0000256" key="6">
    <source>
        <dbReference type="ARBA" id="ARBA00022989"/>
    </source>
</evidence>
<dbReference type="FunFam" id="1.20.5.110:FF:000002">
    <property type="entry name" value="Vesicle transport through interaction with t-SNAREsB"/>
    <property type="match status" value="1"/>
</dbReference>
<dbReference type="GO" id="GO:0016020">
    <property type="term" value="C:membrane"/>
    <property type="evidence" value="ECO:0007669"/>
    <property type="project" value="UniProtKB-SubCell"/>
</dbReference>
<organism evidence="10 11">
    <name type="scientific">Triparma laevis f. longispina</name>
    <dbReference type="NCBI Taxonomy" id="1714387"/>
    <lineage>
        <taxon>Eukaryota</taxon>
        <taxon>Sar</taxon>
        <taxon>Stramenopiles</taxon>
        <taxon>Ochrophyta</taxon>
        <taxon>Bolidophyceae</taxon>
        <taxon>Parmales</taxon>
        <taxon>Triparmaceae</taxon>
        <taxon>Triparma</taxon>
    </lineage>
</organism>
<keyword evidence="3" id="KW-0813">Transport</keyword>
<evidence type="ECO:0000256" key="7">
    <source>
        <dbReference type="ARBA" id="ARBA00023054"/>
    </source>
</evidence>
<evidence type="ECO:0000256" key="8">
    <source>
        <dbReference type="ARBA" id="ARBA00023136"/>
    </source>
</evidence>
<dbReference type="SUPFAM" id="SSF58038">
    <property type="entry name" value="SNARE fusion complex"/>
    <property type="match status" value="1"/>
</dbReference>
<dbReference type="GO" id="GO:0005737">
    <property type="term" value="C:cytoplasm"/>
    <property type="evidence" value="ECO:0007669"/>
    <property type="project" value="UniProtKB-ARBA"/>
</dbReference>
<evidence type="ECO:0000256" key="9">
    <source>
        <dbReference type="SAM" id="Coils"/>
    </source>
</evidence>
<proteinExistence type="inferred from homology"/>
<dbReference type="OrthoDB" id="430637at2759"/>
<evidence type="ECO:0000313" key="10">
    <source>
        <dbReference type="EMBL" id="GMI02478.1"/>
    </source>
</evidence>
<evidence type="ECO:0000313" key="11">
    <source>
        <dbReference type="Proteomes" id="UP001165122"/>
    </source>
</evidence>
<keyword evidence="4" id="KW-0812">Transmembrane</keyword>
<evidence type="ECO:0000256" key="4">
    <source>
        <dbReference type="ARBA" id="ARBA00022692"/>
    </source>
</evidence>
<dbReference type="Gene3D" id="1.20.5.110">
    <property type="match status" value="1"/>
</dbReference>
<sequence>MSGFGAYEIELQSLLAGDLASTDPTKFASETQTLLEQLKLESRNSEDRKATTAKYKQLKADVDRKVLLGGGVPQGAQANQARARLMQTNDKLENQNDKIKNIQNTVAEIEDVGGEITTQLKANREVIQKQQDRVKEVSSMADMAGKITKRMSKWWA</sequence>
<reference evidence="11" key="1">
    <citation type="journal article" date="2023" name="Commun. Biol.">
        <title>Genome analysis of Parmales, the sister group of diatoms, reveals the evolutionary specialization of diatoms from phago-mixotrophs to photoautotrophs.</title>
        <authorList>
            <person name="Ban H."/>
            <person name="Sato S."/>
            <person name="Yoshikawa S."/>
            <person name="Yamada K."/>
            <person name="Nakamura Y."/>
            <person name="Ichinomiya M."/>
            <person name="Sato N."/>
            <person name="Blanc-Mathieu R."/>
            <person name="Endo H."/>
            <person name="Kuwata A."/>
            <person name="Ogata H."/>
        </authorList>
    </citation>
    <scope>NUCLEOTIDE SEQUENCE [LARGE SCALE GENOMIC DNA]</scope>
    <source>
        <strain evidence="11">NIES 3700</strain>
    </source>
</reference>
<evidence type="ECO:0000256" key="2">
    <source>
        <dbReference type="ARBA" id="ARBA00006108"/>
    </source>
</evidence>
<comment type="subcellular location">
    <subcellularLocation>
        <location evidence="1">Membrane</location>
        <topology evidence="1">Single-pass type IV membrane protein</topology>
    </subcellularLocation>
</comment>
<keyword evidence="7 9" id="KW-0175">Coiled coil</keyword>
<feature type="coiled-coil region" evidence="9">
    <location>
        <begin position="75"/>
        <end position="112"/>
    </location>
</feature>
<keyword evidence="8" id="KW-0472">Membrane</keyword>
<dbReference type="AlphaFoldDB" id="A0A9W7C5A0"/>